<gene>
    <name evidence="1" type="ORF">PU02_0511</name>
</gene>
<evidence type="ECO:0000313" key="1">
    <source>
        <dbReference type="EMBL" id="ALE03325.1"/>
    </source>
</evidence>
<dbReference type="Proteomes" id="UP000057213">
    <property type="component" value="Chromosome"/>
</dbReference>
<dbReference type="PATRIC" id="fig|1318743.3.peg.523"/>
<organism evidence="1 2">
    <name type="scientific">Bartonella ancashensis</name>
    <dbReference type="NCBI Taxonomy" id="1318743"/>
    <lineage>
        <taxon>Bacteria</taxon>
        <taxon>Pseudomonadati</taxon>
        <taxon>Pseudomonadota</taxon>
        <taxon>Alphaproteobacteria</taxon>
        <taxon>Hyphomicrobiales</taxon>
        <taxon>Bartonellaceae</taxon>
        <taxon>Bartonella</taxon>
    </lineage>
</organism>
<dbReference type="EMBL" id="CP010401">
    <property type="protein sequence ID" value="ALE03325.1"/>
    <property type="molecule type" value="Genomic_DNA"/>
</dbReference>
<protein>
    <submittedName>
        <fullName evidence="1">Uncharacterized protein</fullName>
    </submittedName>
</protein>
<reference evidence="1 2" key="1">
    <citation type="journal article" date="2015" name="Genome Announc.">
        <title>Complete Genome Sequence of Bartonella ancashensis Strain 20.00, Isolated from the Blood of a Patient with Verruga Peruana.</title>
        <authorList>
            <person name="Hang J."/>
            <person name="Mullins K.E."/>
            <person name="Clifford R.J."/>
            <person name="Onmus-Leone F."/>
            <person name="Yang Y."/>
            <person name="Jiang J."/>
            <person name="Leguia M."/>
            <person name="Kasper M.R."/>
            <person name="Maguina C."/>
            <person name="Lesho E.P."/>
            <person name="Jarman R.G."/>
            <person name="Richards A.L."/>
            <person name="Blazes D."/>
        </authorList>
    </citation>
    <scope>NUCLEOTIDE SEQUENCE [LARGE SCALE GENOMIC DNA]</scope>
    <source>
        <strain evidence="1 2">20.00</strain>
    </source>
</reference>
<name>A0A0M3T2U1_9HYPH</name>
<keyword evidence="2" id="KW-1185">Reference proteome</keyword>
<dbReference type="STRING" id="1318743.PU02_0511"/>
<dbReference type="KEGG" id="banc:PU02_0511"/>
<dbReference type="AlphaFoldDB" id="A0A0M3T2U1"/>
<sequence length="40" mass="4794">MLPYDVVGWYEYAITFSLFKMEEIRSINQGNFCNEVFSHD</sequence>
<accession>A0A0M3T2U1</accession>
<evidence type="ECO:0000313" key="2">
    <source>
        <dbReference type="Proteomes" id="UP000057213"/>
    </source>
</evidence>
<proteinExistence type="predicted"/>